<dbReference type="OrthoDB" id="409136at2759"/>
<organism evidence="1 2">
    <name type="scientific">Pseudovirgaria hyperparasitica</name>
    <dbReference type="NCBI Taxonomy" id="470096"/>
    <lineage>
        <taxon>Eukaryota</taxon>
        <taxon>Fungi</taxon>
        <taxon>Dikarya</taxon>
        <taxon>Ascomycota</taxon>
        <taxon>Pezizomycotina</taxon>
        <taxon>Dothideomycetes</taxon>
        <taxon>Dothideomycetes incertae sedis</taxon>
        <taxon>Acrospermales</taxon>
        <taxon>Acrospermaceae</taxon>
        <taxon>Pseudovirgaria</taxon>
    </lineage>
</organism>
<accession>A0A6A6WH22</accession>
<reference evidence="1" key="1">
    <citation type="journal article" date="2020" name="Stud. Mycol.">
        <title>101 Dothideomycetes genomes: a test case for predicting lifestyles and emergence of pathogens.</title>
        <authorList>
            <person name="Haridas S."/>
            <person name="Albert R."/>
            <person name="Binder M."/>
            <person name="Bloem J."/>
            <person name="Labutti K."/>
            <person name="Salamov A."/>
            <person name="Andreopoulos B."/>
            <person name="Baker S."/>
            <person name="Barry K."/>
            <person name="Bills G."/>
            <person name="Bluhm B."/>
            <person name="Cannon C."/>
            <person name="Castanera R."/>
            <person name="Culley D."/>
            <person name="Daum C."/>
            <person name="Ezra D."/>
            <person name="Gonzalez J."/>
            <person name="Henrissat B."/>
            <person name="Kuo A."/>
            <person name="Liang C."/>
            <person name="Lipzen A."/>
            <person name="Lutzoni F."/>
            <person name="Magnuson J."/>
            <person name="Mondo S."/>
            <person name="Nolan M."/>
            <person name="Ohm R."/>
            <person name="Pangilinan J."/>
            <person name="Park H.-J."/>
            <person name="Ramirez L."/>
            <person name="Alfaro M."/>
            <person name="Sun H."/>
            <person name="Tritt A."/>
            <person name="Yoshinaga Y."/>
            <person name="Zwiers L.-H."/>
            <person name="Turgeon B."/>
            <person name="Goodwin S."/>
            <person name="Spatafora J."/>
            <person name="Crous P."/>
            <person name="Grigoriev I."/>
        </authorList>
    </citation>
    <scope>NUCLEOTIDE SEQUENCE</scope>
    <source>
        <strain evidence="1">CBS 121739</strain>
    </source>
</reference>
<dbReference type="EMBL" id="ML996566">
    <property type="protein sequence ID" value="KAF2762103.1"/>
    <property type="molecule type" value="Genomic_DNA"/>
</dbReference>
<gene>
    <name evidence="1" type="ORF">EJ05DRAFT_197174</name>
</gene>
<evidence type="ECO:0000313" key="2">
    <source>
        <dbReference type="Proteomes" id="UP000799437"/>
    </source>
</evidence>
<dbReference type="Proteomes" id="UP000799437">
    <property type="component" value="Unassembled WGS sequence"/>
</dbReference>
<name>A0A6A6WH22_9PEZI</name>
<dbReference type="RefSeq" id="XP_033604554.1">
    <property type="nucleotide sequence ID" value="XM_033739707.1"/>
</dbReference>
<keyword evidence="2" id="KW-1185">Reference proteome</keyword>
<evidence type="ECO:0000313" key="1">
    <source>
        <dbReference type="EMBL" id="KAF2762103.1"/>
    </source>
</evidence>
<proteinExistence type="predicted"/>
<dbReference type="GeneID" id="54480761"/>
<protein>
    <submittedName>
        <fullName evidence="1">Uncharacterized protein</fullName>
    </submittedName>
</protein>
<dbReference type="AlphaFoldDB" id="A0A6A6WH22"/>
<sequence length="199" mass="23465">MRRMSPPPPLLLRACPYGLPRRLHTHEARNFRGKEVLQVEDDNLLVRYNETAEDYSGPRRPLTNHPCVFWFLRCSYASTDLEEWWTHCLAHLRCNTPPKKSLCPICLRVEEFETGEKAWEWRMAHISLHLRRNEPLIGSHKDRGLFKFLWNKKLISDQELKDLQTTGTLQSAPHEHFTVTAGRQIERRGRPSGAYRRLQ</sequence>